<reference evidence="2 3" key="2">
    <citation type="submission" date="2019-01" db="EMBL/GenBank/DDBJ databases">
        <title>The decoding of complex shrimp genome reveals the adaptation for benthos swimmer, frequently molting mechanism and breeding impact on genome.</title>
        <authorList>
            <person name="Sun Y."/>
            <person name="Gao Y."/>
            <person name="Yu Y."/>
        </authorList>
    </citation>
    <scope>NUCLEOTIDE SEQUENCE [LARGE SCALE GENOMIC DNA]</scope>
    <source>
        <tissue evidence="2">Muscle</tissue>
    </source>
</reference>
<feature type="compositionally biased region" description="Polar residues" evidence="1">
    <location>
        <begin position="301"/>
        <end position="312"/>
    </location>
</feature>
<accession>A0A3R7QG66</accession>
<evidence type="ECO:0000313" key="3">
    <source>
        <dbReference type="Proteomes" id="UP000283509"/>
    </source>
</evidence>
<organism evidence="2 3">
    <name type="scientific">Penaeus vannamei</name>
    <name type="common">Whiteleg shrimp</name>
    <name type="synonym">Litopenaeus vannamei</name>
    <dbReference type="NCBI Taxonomy" id="6689"/>
    <lineage>
        <taxon>Eukaryota</taxon>
        <taxon>Metazoa</taxon>
        <taxon>Ecdysozoa</taxon>
        <taxon>Arthropoda</taxon>
        <taxon>Crustacea</taxon>
        <taxon>Multicrustacea</taxon>
        <taxon>Malacostraca</taxon>
        <taxon>Eumalacostraca</taxon>
        <taxon>Eucarida</taxon>
        <taxon>Decapoda</taxon>
        <taxon>Dendrobranchiata</taxon>
        <taxon>Penaeoidea</taxon>
        <taxon>Penaeidae</taxon>
        <taxon>Penaeus</taxon>
    </lineage>
</organism>
<evidence type="ECO:0000313" key="2">
    <source>
        <dbReference type="EMBL" id="ROT66362.1"/>
    </source>
</evidence>
<dbReference type="Proteomes" id="UP000283509">
    <property type="component" value="Unassembled WGS sequence"/>
</dbReference>
<feature type="compositionally biased region" description="Basic and acidic residues" evidence="1">
    <location>
        <begin position="273"/>
        <end position="290"/>
    </location>
</feature>
<feature type="region of interest" description="Disordered" evidence="1">
    <location>
        <begin position="35"/>
        <end position="89"/>
    </location>
</feature>
<dbReference type="EMBL" id="QCYY01002950">
    <property type="protein sequence ID" value="ROT66362.1"/>
    <property type="molecule type" value="Genomic_DNA"/>
</dbReference>
<protein>
    <submittedName>
        <fullName evidence="2">Uncharacterized protein</fullName>
    </submittedName>
</protein>
<sequence length="381" mass="41776">MACFLSSEIRSVLGIRTACDLRIAVATPGRRFVDSRTVPTEAQTRDSLPPHPRLPLTSLTHPPSTPQPPHRQSNRPNQARPSPAEVGLANPLRKCAPTGLVFGPAPARVVIIFGIRGLTDPLYLATAGRPCNTQALRSATTLFSPDPPPELVWSTATGLVCSTTLVWRGMRVCDRRHPVRDLRAATLALKVVLAEGSKSLGLRHAPGPLLLARHPAGVRSSPLSAGRGRLRLACRECEGMRGPGRVRHHRVYSDSTAPLSHHTRPHAPRLNPPKREPDTRHHTRPPDGHHTQQGAHVAQITAASSHHATPQQTIFLPRRLNVKWTCSQRTLVMRTAAHGDESPPLYKYYEDARDPDGSPTDPETSLSPQRKRPQKRGGNFF</sequence>
<comment type="caution">
    <text evidence="2">The sequence shown here is derived from an EMBL/GenBank/DDBJ whole genome shotgun (WGS) entry which is preliminary data.</text>
</comment>
<proteinExistence type="predicted"/>
<evidence type="ECO:0000256" key="1">
    <source>
        <dbReference type="SAM" id="MobiDB-lite"/>
    </source>
</evidence>
<dbReference type="AlphaFoldDB" id="A0A3R7QG66"/>
<feature type="region of interest" description="Disordered" evidence="1">
    <location>
        <begin position="340"/>
        <end position="381"/>
    </location>
</feature>
<gene>
    <name evidence="2" type="ORF">C7M84_015629</name>
</gene>
<feature type="region of interest" description="Disordered" evidence="1">
    <location>
        <begin position="243"/>
        <end position="312"/>
    </location>
</feature>
<keyword evidence="3" id="KW-1185">Reference proteome</keyword>
<name>A0A3R7QG66_PENVA</name>
<feature type="compositionally biased region" description="Polar residues" evidence="1">
    <location>
        <begin position="37"/>
        <end position="46"/>
    </location>
</feature>
<reference evidence="2 3" key="1">
    <citation type="submission" date="2018-04" db="EMBL/GenBank/DDBJ databases">
        <authorList>
            <person name="Zhang X."/>
            <person name="Yuan J."/>
            <person name="Li F."/>
            <person name="Xiang J."/>
        </authorList>
    </citation>
    <scope>NUCLEOTIDE SEQUENCE [LARGE SCALE GENOMIC DNA]</scope>
    <source>
        <tissue evidence="2">Muscle</tissue>
    </source>
</reference>